<dbReference type="OrthoDB" id="10514215at2759"/>
<evidence type="ECO:0000313" key="3">
    <source>
        <dbReference type="EMBL" id="CAI3986345.1"/>
    </source>
</evidence>
<organism evidence="3">
    <name type="scientific">Cladocopium goreaui</name>
    <dbReference type="NCBI Taxonomy" id="2562237"/>
    <lineage>
        <taxon>Eukaryota</taxon>
        <taxon>Sar</taxon>
        <taxon>Alveolata</taxon>
        <taxon>Dinophyceae</taxon>
        <taxon>Suessiales</taxon>
        <taxon>Symbiodiniaceae</taxon>
        <taxon>Cladocopium</taxon>
    </lineage>
</organism>
<reference evidence="3" key="1">
    <citation type="submission" date="2022-10" db="EMBL/GenBank/DDBJ databases">
        <authorList>
            <person name="Chen Y."/>
            <person name="Dougan E. K."/>
            <person name="Chan C."/>
            <person name="Rhodes N."/>
            <person name="Thang M."/>
        </authorList>
    </citation>
    <scope>NUCLEOTIDE SEQUENCE</scope>
</reference>
<sequence length="284" mass="30130">MAMQRRGRVRATTPGRAQAFLGMAAATLLLVAMASDAFVTVVPPSVVQKPGPVSIVLNRASRLPPTTAEQSFDRLFGLHFPSQPSVRAPAQEQATGLLRTTAATALLCLAVTSARRGSKASPKVRVQAVMCNDAARTAVEAKAPAQVTEQVALLDLEVCQENLPAAIVAPVSMAPVAKQHHKARMVGQSRHSKHRSAWAARSAFAAGAKKARRTVGKKLQATTQPVPVAQASFDPSTVRNSVQIGLRISSTLRSEKGRESKSPSSLEGSDMSTGLRIQANEFRE</sequence>
<name>A0A9P1FTJ7_9DINO</name>
<dbReference type="Proteomes" id="UP001152797">
    <property type="component" value="Unassembled WGS sequence"/>
</dbReference>
<reference evidence="4 5" key="2">
    <citation type="submission" date="2024-05" db="EMBL/GenBank/DDBJ databases">
        <authorList>
            <person name="Chen Y."/>
            <person name="Shah S."/>
            <person name="Dougan E. K."/>
            <person name="Thang M."/>
            <person name="Chan C."/>
        </authorList>
    </citation>
    <scope>NUCLEOTIDE SEQUENCE [LARGE SCALE GENOMIC DNA]</scope>
</reference>
<dbReference type="EMBL" id="CAMXCT010001073">
    <property type="protein sequence ID" value="CAI3986345.1"/>
    <property type="molecule type" value="Genomic_DNA"/>
</dbReference>
<keyword evidence="2" id="KW-0732">Signal</keyword>
<protein>
    <submittedName>
        <fullName evidence="3">Uncharacterized protein</fullName>
    </submittedName>
</protein>
<dbReference type="EMBL" id="CAMXCT030001073">
    <property type="protein sequence ID" value="CAL4773657.1"/>
    <property type="molecule type" value="Genomic_DNA"/>
</dbReference>
<feature type="region of interest" description="Disordered" evidence="1">
    <location>
        <begin position="249"/>
        <end position="284"/>
    </location>
</feature>
<accession>A0A9P1FTJ7</accession>
<evidence type="ECO:0000256" key="2">
    <source>
        <dbReference type="SAM" id="SignalP"/>
    </source>
</evidence>
<evidence type="ECO:0000313" key="5">
    <source>
        <dbReference type="Proteomes" id="UP001152797"/>
    </source>
</evidence>
<gene>
    <name evidence="3" type="ORF">C1SCF055_LOCUS13706</name>
</gene>
<evidence type="ECO:0000313" key="4">
    <source>
        <dbReference type="EMBL" id="CAL4773657.1"/>
    </source>
</evidence>
<dbReference type="AlphaFoldDB" id="A0A9P1FTJ7"/>
<feature type="chain" id="PRO_5043272192" evidence="2">
    <location>
        <begin position="38"/>
        <end position="284"/>
    </location>
</feature>
<dbReference type="EMBL" id="CAMXCT020001073">
    <property type="protein sequence ID" value="CAL1139720.1"/>
    <property type="molecule type" value="Genomic_DNA"/>
</dbReference>
<keyword evidence="5" id="KW-1185">Reference proteome</keyword>
<comment type="caution">
    <text evidence="3">The sequence shown here is derived from an EMBL/GenBank/DDBJ whole genome shotgun (WGS) entry which is preliminary data.</text>
</comment>
<feature type="signal peptide" evidence="2">
    <location>
        <begin position="1"/>
        <end position="37"/>
    </location>
</feature>
<evidence type="ECO:0000256" key="1">
    <source>
        <dbReference type="SAM" id="MobiDB-lite"/>
    </source>
</evidence>
<feature type="compositionally biased region" description="Polar residues" evidence="1">
    <location>
        <begin position="262"/>
        <end position="272"/>
    </location>
</feature>
<proteinExistence type="predicted"/>